<dbReference type="InterPro" id="IPR026590">
    <property type="entry name" value="Ssirtuin_cat_dom"/>
</dbReference>
<dbReference type="Pfam" id="PF02146">
    <property type="entry name" value="SIR2"/>
    <property type="match status" value="1"/>
</dbReference>
<feature type="binding site" evidence="4">
    <location>
        <position position="147"/>
    </location>
    <ligand>
        <name>Zn(2+)</name>
        <dbReference type="ChEBI" id="CHEBI:29105"/>
    </ligand>
</feature>
<dbReference type="EMBL" id="CP040098">
    <property type="protein sequence ID" value="QCQ22821.1"/>
    <property type="molecule type" value="Genomic_DNA"/>
</dbReference>
<protein>
    <recommendedName>
        <fullName evidence="1">protein acetyllysine N-acetyltransferase</fullName>
        <ecNumber evidence="1">2.3.1.286</ecNumber>
    </recommendedName>
</protein>
<dbReference type="NCBIfam" id="NF001753">
    <property type="entry name" value="PRK00481.1-3"/>
    <property type="match status" value="1"/>
</dbReference>
<dbReference type="CDD" id="cd01407">
    <property type="entry name" value="SIR2-fam"/>
    <property type="match status" value="1"/>
</dbReference>
<dbReference type="Gene3D" id="3.40.50.1220">
    <property type="entry name" value="TPP-binding domain"/>
    <property type="match status" value="1"/>
</dbReference>
<keyword evidence="3" id="KW-0520">NAD</keyword>
<dbReference type="PANTHER" id="PTHR11085:SF10">
    <property type="entry name" value="NAD-DEPENDENT PROTEIN DEACYLASE SIRTUIN-5, MITOCHONDRIAL-RELATED"/>
    <property type="match status" value="1"/>
</dbReference>
<dbReference type="GO" id="GO:0046872">
    <property type="term" value="F:metal ion binding"/>
    <property type="evidence" value="ECO:0007669"/>
    <property type="project" value="UniProtKB-KW"/>
</dbReference>
<evidence type="ECO:0000313" key="6">
    <source>
        <dbReference type="EMBL" id="QCQ22821.1"/>
    </source>
</evidence>
<evidence type="ECO:0000313" key="7">
    <source>
        <dbReference type="Proteomes" id="UP000298602"/>
    </source>
</evidence>
<dbReference type="GO" id="GO:0070403">
    <property type="term" value="F:NAD+ binding"/>
    <property type="evidence" value="ECO:0007669"/>
    <property type="project" value="InterPro"/>
</dbReference>
<evidence type="ECO:0000256" key="2">
    <source>
        <dbReference type="ARBA" id="ARBA00022679"/>
    </source>
</evidence>
<dbReference type="OrthoDB" id="9800582at2"/>
<evidence type="ECO:0000259" key="5">
    <source>
        <dbReference type="PROSITE" id="PS50305"/>
    </source>
</evidence>
<dbReference type="Proteomes" id="UP000298602">
    <property type="component" value="Chromosome"/>
</dbReference>
<dbReference type="AlphaFoldDB" id="A0A4V1ERU1"/>
<dbReference type="GO" id="GO:0017136">
    <property type="term" value="F:histone deacetylase activity, NAD-dependent"/>
    <property type="evidence" value="ECO:0007669"/>
    <property type="project" value="TreeGrafter"/>
</dbReference>
<reference evidence="6 7" key="2">
    <citation type="submission" date="2019-05" db="EMBL/GenBank/DDBJ databases">
        <authorList>
            <person name="Suflita J.M."/>
            <person name="Marks C.R."/>
        </authorList>
    </citation>
    <scope>NUCLEOTIDE SEQUENCE [LARGE SCALE GENOMIC DNA]</scope>
    <source>
        <strain evidence="6 7">ALDC</strain>
    </source>
</reference>
<dbReference type="InterPro" id="IPR026591">
    <property type="entry name" value="Sirtuin_cat_small_dom_sf"/>
</dbReference>
<dbReference type="InterPro" id="IPR050134">
    <property type="entry name" value="NAD-dep_sirtuin_deacylases"/>
</dbReference>
<keyword evidence="2" id="KW-0808">Transferase</keyword>
<feature type="domain" description="Deacetylase sirtuin-type" evidence="5">
    <location>
        <begin position="1"/>
        <end position="247"/>
    </location>
</feature>
<dbReference type="Gene3D" id="3.30.1600.10">
    <property type="entry name" value="SIR2/SIRT2 'Small Domain"/>
    <property type="match status" value="1"/>
</dbReference>
<feature type="binding site" evidence="4">
    <location>
        <position position="149"/>
    </location>
    <ligand>
        <name>Zn(2+)</name>
        <dbReference type="ChEBI" id="CHEBI:29105"/>
    </ligand>
</feature>
<keyword evidence="7" id="KW-1185">Reference proteome</keyword>
<dbReference type="PANTHER" id="PTHR11085">
    <property type="entry name" value="NAD-DEPENDENT PROTEIN DEACYLASE SIRTUIN-5, MITOCHONDRIAL-RELATED"/>
    <property type="match status" value="1"/>
</dbReference>
<dbReference type="InterPro" id="IPR029035">
    <property type="entry name" value="DHS-like_NAD/FAD-binding_dom"/>
</dbReference>
<reference evidence="6 7" key="1">
    <citation type="submission" date="2019-05" db="EMBL/GenBank/DDBJ databases">
        <title>The Complete Genome Sequence of the n-alkane-degrading Desulfoglaeba alkanexedens ALDC reveals multiple alkylsuccinate synthase gene clusters.</title>
        <authorList>
            <person name="Callaghan A.V."/>
            <person name="Davidova I.A."/>
            <person name="Duncan K.E."/>
            <person name="Morris B."/>
            <person name="McInerney M.J."/>
        </authorList>
    </citation>
    <scope>NUCLEOTIDE SEQUENCE [LARGE SCALE GENOMIC DNA]</scope>
    <source>
        <strain evidence="6 7">ALDC</strain>
    </source>
</reference>
<proteinExistence type="predicted"/>
<feature type="active site" description="Proton acceptor" evidence="4">
    <location>
        <position position="118"/>
    </location>
</feature>
<organism evidence="6 7">
    <name type="scientific">Desulfoglaeba alkanexedens ALDC</name>
    <dbReference type="NCBI Taxonomy" id="980445"/>
    <lineage>
        <taxon>Bacteria</taxon>
        <taxon>Pseudomonadati</taxon>
        <taxon>Thermodesulfobacteriota</taxon>
        <taxon>Syntrophobacteria</taxon>
        <taxon>Syntrophobacterales</taxon>
        <taxon>Syntrophobacteraceae</taxon>
        <taxon>Desulfoglaeba</taxon>
    </lineage>
</organism>
<feature type="binding site" evidence="4">
    <location>
        <position position="126"/>
    </location>
    <ligand>
        <name>Zn(2+)</name>
        <dbReference type="ChEBI" id="CHEBI:29105"/>
    </ligand>
</feature>
<dbReference type="PROSITE" id="PS50305">
    <property type="entry name" value="SIRTUIN"/>
    <property type="match status" value="1"/>
</dbReference>
<dbReference type="EC" id="2.3.1.286" evidence="1"/>
<evidence type="ECO:0000256" key="4">
    <source>
        <dbReference type="PROSITE-ProRule" id="PRU00236"/>
    </source>
</evidence>
<keyword evidence="4" id="KW-0479">Metal-binding</keyword>
<feature type="binding site" evidence="4">
    <location>
        <position position="129"/>
    </location>
    <ligand>
        <name>Zn(2+)</name>
        <dbReference type="ChEBI" id="CHEBI:29105"/>
    </ligand>
</feature>
<keyword evidence="4" id="KW-0862">Zinc</keyword>
<dbReference type="KEGG" id="dax:FDQ92_11935"/>
<sequence length="251" mass="27364">MDCLKEVAERLSRSRNAVALTGAGISVESGIPDFRSPGGLWSRYDPLEYGHIASFRRNPGKVWRMILEMYRLVDAARPNPAHHALAQLEKRGILKAVVTQNVDSLHQMAGSERVIEFHGHGRTLRCETCGARYPRERASFDVMPPECGCGGVLRPDFVFFGEGIPPKAHHEAVAVTERADVFLVIGTSAAVAPASYLPMLAKSSGAYLVEINPEPTDLTCRLTDCHIAERAGVALPAVLEAMGIYAESRTL</sequence>
<dbReference type="RefSeq" id="WP_137425104.1">
    <property type="nucleotide sequence ID" value="NZ_CP040098.1"/>
</dbReference>
<evidence type="ECO:0000256" key="1">
    <source>
        <dbReference type="ARBA" id="ARBA00012928"/>
    </source>
</evidence>
<name>A0A4V1ERU1_9BACT</name>
<dbReference type="InterPro" id="IPR003000">
    <property type="entry name" value="Sirtuin"/>
</dbReference>
<dbReference type="SUPFAM" id="SSF52467">
    <property type="entry name" value="DHS-like NAD/FAD-binding domain"/>
    <property type="match status" value="1"/>
</dbReference>
<evidence type="ECO:0000256" key="3">
    <source>
        <dbReference type="ARBA" id="ARBA00023027"/>
    </source>
</evidence>
<accession>A0A4V1ERU1</accession>
<gene>
    <name evidence="6" type="ORF">FDQ92_11935</name>
</gene>